<keyword evidence="3" id="KW-1003">Cell membrane</keyword>
<dbReference type="InterPro" id="IPR011527">
    <property type="entry name" value="ABC1_TM_dom"/>
</dbReference>
<dbReference type="EMBL" id="CP011564">
    <property type="protein sequence ID" value="ALG82401.1"/>
    <property type="molecule type" value="Genomic_DNA"/>
</dbReference>
<dbReference type="PROSITE" id="PS50929">
    <property type="entry name" value="ABC_TM1F"/>
    <property type="match status" value="1"/>
</dbReference>
<dbReference type="Pfam" id="PF00005">
    <property type="entry name" value="ABC_tran"/>
    <property type="match status" value="1"/>
</dbReference>
<keyword evidence="2" id="KW-0813">Transport</keyword>
<dbReference type="InterPro" id="IPR036640">
    <property type="entry name" value="ABC1_TM_sf"/>
</dbReference>
<dbReference type="InterPro" id="IPR003439">
    <property type="entry name" value="ABC_transporter-like_ATP-bd"/>
</dbReference>
<keyword evidence="6" id="KW-0067">ATP-binding</keyword>
<keyword evidence="7 9" id="KW-1133">Transmembrane helix</keyword>
<dbReference type="SUPFAM" id="SSF90123">
    <property type="entry name" value="ABC transporter transmembrane region"/>
    <property type="match status" value="1"/>
</dbReference>
<evidence type="ECO:0000256" key="5">
    <source>
        <dbReference type="ARBA" id="ARBA00022741"/>
    </source>
</evidence>
<evidence type="ECO:0000256" key="6">
    <source>
        <dbReference type="ARBA" id="ARBA00022840"/>
    </source>
</evidence>
<evidence type="ECO:0000256" key="7">
    <source>
        <dbReference type="ARBA" id="ARBA00022989"/>
    </source>
</evidence>
<evidence type="ECO:0000259" key="11">
    <source>
        <dbReference type="PROSITE" id="PS50929"/>
    </source>
</evidence>
<dbReference type="FunFam" id="3.40.50.300:FF:000221">
    <property type="entry name" value="Multidrug ABC transporter ATP-binding protein"/>
    <property type="match status" value="1"/>
</dbReference>
<dbReference type="GO" id="GO:0016887">
    <property type="term" value="F:ATP hydrolysis activity"/>
    <property type="evidence" value="ECO:0007669"/>
    <property type="project" value="InterPro"/>
</dbReference>
<reference evidence="13" key="1">
    <citation type="submission" date="2015-05" db="EMBL/GenBank/DDBJ databases">
        <title>Complete genome sequence of Halanaeroarchaeum sulfurireducens type strain M27-SA2, a sulfate-reducer haloarchaeon from marine anoxic lake Medee.</title>
        <authorList>
            <person name="Messina E."/>
            <person name="Kublanov I.V."/>
            <person name="Toshchakov S."/>
            <person name="Arcadi E."/>
            <person name="La Spada G."/>
            <person name="La Cono V."/>
            <person name="Yakimov M.M."/>
        </authorList>
    </citation>
    <scope>NUCLEOTIDE SEQUENCE [LARGE SCALE GENOMIC DNA]</scope>
    <source>
        <strain evidence="13">M27-SA2</strain>
    </source>
</reference>
<dbReference type="InterPro" id="IPR027417">
    <property type="entry name" value="P-loop_NTPase"/>
</dbReference>
<name>A0A0N9MWT6_9EURY</name>
<evidence type="ECO:0000256" key="1">
    <source>
        <dbReference type="ARBA" id="ARBA00004651"/>
    </source>
</evidence>
<dbReference type="Gene3D" id="3.40.50.300">
    <property type="entry name" value="P-loop containing nucleotide triphosphate hydrolases"/>
    <property type="match status" value="1"/>
</dbReference>
<reference evidence="12 13" key="2">
    <citation type="journal article" date="2016" name="Stand. Genomic Sci.">
        <title>Complete genome sequence of 'Halanaeroarchaeum sulfurireducens' M27-SA2, a sulfur-reducing and acetate-oxidizing haloarchaeon from the deep-sea hypersaline anoxic lake Medee.</title>
        <authorList>
            <person name="Messina E."/>
            <person name="Sorokin D.Y."/>
            <person name="Kublanov I.V."/>
            <person name="Toshchakov S."/>
            <person name="Lopatina A."/>
            <person name="Arcadi E."/>
            <person name="Smedile F."/>
            <person name="La Spada G."/>
            <person name="La Cono V."/>
            <person name="Yakimov M.M."/>
        </authorList>
    </citation>
    <scope>NUCLEOTIDE SEQUENCE [LARGE SCALE GENOMIC DNA]</scope>
    <source>
        <strain evidence="12 13">M27-SA2</strain>
    </source>
</reference>
<evidence type="ECO:0000313" key="13">
    <source>
        <dbReference type="Proteomes" id="UP000060390"/>
    </source>
</evidence>
<comment type="subcellular location">
    <subcellularLocation>
        <location evidence="1">Cell membrane</location>
        <topology evidence="1">Multi-pass membrane protein</topology>
    </subcellularLocation>
</comment>
<evidence type="ECO:0000256" key="9">
    <source>
        <dbReference type="SAM" id="Phobius"/>
    </source>
</evidence>
<proteinExistence type="predicted"/>
<dbReference type="GeneID" id="26010855"/>
<dbReference type="KEGG" id="hsf:HLASA_1515"/>
<organism evidence="12 13">
    <name type="scientific">Halanaeroarchaeum sulfurireducens</name>
    <dbReference type="NCBI Taxonomy" id="1604004"/>
    <lineage>
        <taxon>Archaea</taxon>
        <taxon>Methanobacteriati</taxon>
        <taxon>Methanobacteriota</taxon>
        <taxon>Stenosarchaea group</taxon>
        <taxon>Halobacteria</taxon>
        <taxon>Halobacteriales</taxon>
        <taxon>Halobacteriaceae</taxon>
        <taxon>Halanaeroarchaeum</taxon>
    </lineage>
</organism>
<dbReference type="InterPro" id="IPR017871">
    <property type="entry name" value="ABC_transporter-like_CS"/>
</dbReference>
<evidence type="ECO:0000256" key="3">
    <source>
        <dbReference type="ARBA" id="ARBA00022475"/>
    </source>
</evidence>
<keyword evidence="8 9" id="KW-0472">Membrane</keyword>
<feature type="transmembrane region" description="Helical" evidence="9">
    <location>
        <begin position="162"/>
        <end position="183"/>
    </location>
</feature>
<dbReference type="SUPFAM" id="SSF52540">
    <property type="entry name" value="P-loop containing nucleoside triphosphate hydrolases"/>
    <property type="match status" value="1"/>
</dbReference>
<gene>
    <name evidence="12" type="ORF">HLASA_1515</name>
</gene>
<evidence type="ECO:0000259" key="10">
    <source>
        <dbReference type="PROSITE" id="PS50893"/>
    </source>
</evidence>
<dbReference type="GO" id="GO:0140359">
    <property type="term" value="F:ABC-type transporter activity"/>
    <property type="evidence" value="ECO:0007669"/>
    <property type="project" value="InterPro"/>
</dbReference>
<feature type="transmembrane region" description="Helical" evidence="9">
    <location>
        <begin position="26"/>
        <end position="50"/>
    </location>
</feature>
<dbReference type="PANTHER" id="PTHR24221">
    <property type="entry name" value="ATP-BINDING CASSETTE SUB-FAMILY B"/>
    <property type="match status" value="1"/>
</dbReference>
<dbReference type="PROSITE" id="PS00211">
    <property type="entry name" value="ABC_TRANSPORTER_1"/>
    <property type="match status" value="1"/>
</dbReference>
<evidence type="ECO:0000256" key="4">
    <source>
        <dbReference type="ARBA" id="ARBA00022692"/>
    </source>
</evidence>
<dbReference type="PATRIC" id="fig|1604004.5.peg.1592"/>
<dbReference type="InterPro" id="IPR003593">
    <property type="entry name" value="AAA+_ATPase"/>
</dbReference>
<protein>
    <submittedName>
        <fullName evidence="12">ABC-type multidrug transport system, ATPase and permease component</fullName>
    </submittedName>
</protein>
<dbReference type="PROSITE" id="PS50893">
    <property type="entry name" value="ABC_TRANSPORTER_2"/>
    <property type="match status" value="1"/>
</dbReference>
<dbReference type="Pfam" id="PF00664">
    <property type="entry name" value="ABC_membrane"/>
    <property type="match status" value="1"/>
</dbReference>
<dbReference type="RefSeq" id="WP_054519759.1">
    <property type="nucleotide sequence ID" value="NZ_CP011564.1"/>
</dbReference>
<keyword evidence="4 9" id="KW-0812">Transmembrane</keyword>
<sequence length="598" mass="66445">MVDSSEEITWREKLDAVVQVVKYRPLFVLPIVALGGLTAFLEGIGLSFIYPIMEVAQSEGEVTPQDTIMELFLQVYEFLGIPFELGPLIVGISIVMTVRFSSSFTVAWMKAILQRDYEQYLRTEAFRAALNARIGYFDDEGSDDILNAIITETRYSGKVIQLGVQAMETLALVSVYLAIMVYIAPDMTVYAIVLLGGITYLLREVLEPGYTIGNRVAQANESVQQSVQAGTQGIRDVKLFNLSREVFAEFRDAITRYTESSIKLSRNKAALQNGYDLAAAVSLFALIYVGFTYSGLSLGALGIFLFAMFRLSPLASRLNSQVYSLEGNLSHLVRTQRFVRDLDSRNESNGDRSIEEIRDVEFDDVEFSYTEDETVLNGISFDVSKGEFIAFVGQSGAGKSTIVSLLARMYEPDAGEIRANGTSIGEFGLREWRERIAVVRQQPFIFNDTLENNVTIGKRDATRSEVEQVCEIAKVNEFVDELPNGYESQLGDDGVRLSGGQRQRIALARALLKDADLLVLDEATSDLDSNLEREVQASIESMDREYGMVAIAHRLSTVQNADVIYTVDSGEIVEAGTHEKLLEKGGEYAELYEIQSKA</sequence>
<keyword evidence="5" id="KW-0547">Nucleotide-binding</keyword>
<evidence type="ECO:0000256" key="2">
    <source>
        <dbReference type="ARBA" id="ARBA00022448"/>
    </source>
</evidence>
<dbReference type="SMART" id="SM00382">
    <property type="entry name" value="AAA"/>
    <property type="match status" value="1"/>
</dbReference>
<feature type="transmembrane region" description="Helical" evidence="9">
    <location>
        <begin position="88"/>
        <end position="109"/>
    </location>
</feature>
<dbReference type="InterPro" id="IPR039421">
    <property type="entry name" value="Type_1_exporter"/>
</dbReference>
<dbReference type="PANTHER" id="PTHR24221:SF654">
    <property type="entry name" value="ATP-BINDING CASSETTE SUB-FAMILY B MEMBER 6"/>
    <property type="match status" value="1"/>
</dbReference>
<accession>A0A0N9MWT6</accession>
<feature type="domain" description="ABC transporter" evidence="10">
    <location>
        <begin position="360"/>
        <end position="594"/>
    </location>
</feature>
<evidence type="ECO:0000313" key="12">
    <source>
        <dbReference type="EMBL" id="ALG82401.1"/>
    </source>
</evidence>
<dbReference type="STRING" id="1604004.HLASA_1515"/>
<feature type="transmembrane region" description="Helical" evidence="9">
    <location>
        <begin position="189"/>
        <end position="206"/>
    </location>
</feature>
<evidence type="ECO:0000256" key="8">
    <source>
        <dbReference type="ARBA" id="ARBA00023136"/>
    </source>
</evidence>
<dbReference type="Proteomes" id="UP000060390">
    <property type="component" value="Chromosome"/>
</dbReference>
<dbReference type="GO" id="GO:0005524">
    <property type="term" value="F:ATP binding"/>
    <property type="evidence" value="ECO:0007669"/>
    <property type="project" value="UniProtKB-KW"/>
</dbReference>
<dbReference type="AlphaFoldDB" id="A0A0N9MWT6"/>
<dbReference type="Gene3D" id="1.20.1560.10">
    <property type="entry name" value="ABC transporter type 1, transmembrane domain"/>
    <property type="match status" value="1"/>
</dbReference>
<feature type="domain" description="ABC transmembrane type-1" evidence="11">
    <location>
        <begin position="71"/>
        <end position="327"/>
    </location>
</feature>
<dbReference type="GO" id="GO:0005886">
    <property type="term" value="C:plasma membrane"/>
    <property type="evidence" value="ECO:0007669"/>
    <property type="project" value="UniProtKB-SubCell"/>
</dbReference>